<proteinExistence type="predicted"/>
<gene>
    <name evidence="1" type="ORF">PGLA1383_LOCUS7226</name>
</gene>
<feature type="non-terminal residue" evidence="1">
    <location>
        <position position="149"/>
    </location>
</feature>
<dbReference type="Proteomes" id="UP000654075">
    <property type="component" value="Unassembled WGS sequence"/>
</dbReference>
<reference evidence="1" key="1">
    <citation type="submission" date="2021-02" db="EMBL/GenBank/DDBJ databases">
        <authorList>
            <person name="Dougan E. K."/>
            <person name="Rhodes N."/>
            <person name="Thang M."/>
            <person name="Chan C."/>
        </authorList>
    </citation>
    <scope>NUCLEOTIDE SEQUENCE</scope>
</reference>
<keyword evidence="2" id="KW-1185">Reference proteome</keyword>
<dbReference type="Gene3D" id="2.60.120.650">
    <property type="entry name" value="Cupin"/>
    <property type="match status" value="1"/>
</dbReference>
<dbReference type="OrthoDB" id="70760at2759"/>
<dbReference type="EMBL" id="CAJNNV010003130">
    <property type="protein sequence ID" value="CAE8588425.1"/>
    <property type="molecule type" value="Genomic_DNA"/>
</dbReference>
<sequence length="149" mass="16896">STACPELLEELRWPPVVESSDLGVRAPGAGDAARDPFWDHPSLFVQPAGSRCGVHVDGFESQFAQVLLQGRKRWSFWPLEEADQFRFMGRQDKVRLEVRAPDYSQGLLGRNNALRGGSSYRRQLVCEQVFPELNSDAEHAEWAEVQKLR</sequence>
<feature type="non-terminal residue" evidence="1">
    <location>
        <position position="1"/>
    </location>
</feature>
<comment type="caution">
    <text evidence="1">The sequence shown here is derived from an EMBL/GenBank/DDBJ whole genome shotgun (WGS) entry which is preliminary data.</text>
</comment>
<evidence type="ECO:0000313" key="2">
    <source>
        <dbReference type="Proteomes" id="UP000654075"/>
    </source>
</evidence>
<organism evidence="1 2">
    <name type="scientific">Polarella glacialis</name>
    <name type="common">Dinoflagellate</name>
    <dbReference type="NCBI Taxonomy" id="89957"/>
    <lineage>
        <taxon>Eukaryota</taxon>
        <taxon>Sar</taxon>
        <taxon>Alveolata</taxon>
        <taxon>Dinophyceae</taxon>
        <taxon>Suessiales</taxon>
        <taxon>Suessiaceae</taxon>
        <taxon>Polarella</taxon>
    </lineage>
</organism>
<dbReference type="SUPFAM" id="SSF51197">
    <property type="entry name" value="Clavaminate synthase-like"/>
    <property type="match status" value="1"/>
</dbReference>
<accession>A0A813DHN1</accession>
<protein>
    <submittedName>
        <fullName evidence="1">Uncharacterized protein</fullName>
    </submittedName>
</protein>
<dbReference type="AlphaFoldDB" id="A0A813DHN1"/>
<name>A0A813DHN1_POLGL</name>
<evidence type="ECO:0000313" key="1">
    <source>
        <dbReference type="EMBL" id="CAE8588425.1"/>
    </source>
</evidence>